<proteinExistence type="predicted"/>
<dbReference type="InterPro" id="IPR011335">
    <property type="entry name" value="Restrct_endonuc-II-like"/>
</dbReference>
<dbReference type="InterPro" id="IPR047216">
    <property type="entry name" value="Endonuclease_DUF559_bact"/>
</dbReference>
<dbReference type="Gene3D" id="3.40.960.10">
    <property type="entry name" value="VSR Endonuclease"/>
    <property type="match status" value="1"/>
</dbReference>
<accession>A0ABU8RQK1</accession>
<keyword evidence="3" id="KW-0255">Endonuclease</keyword>
<dbReference type="GO" id="GO:0004519">
    <property type="term" value="F:endonuclease activity"/>
    <property type="evidence" value="ECO:0007669"/>
    <property type="project" value="UniProtKB-KW"/>
</dbReference>
<evidence type="ECO:0000313" key="3">
    <source>
        <dbReference type="EMBL" id="MEJ5975371.1"/>
    </source>
</evidence>
<keyword evidence="3" id="KW-0378">Hydrolase</keyword>
<evidence type="ECO:0000256" key="1">
    <source>
        <dbReference type="SAM" id="MobiDB-lite"/>
    </source>
</evidence>
<evidence type="ECO:0000259" key="2">
    <source>
        <dbReference type="Pfam" id="PF04480"/>
    </source>
</evidence>
<dbReference type="InterPro" id="IPR007569">
    <property type="entry name" value="DUF559"/>
</dbReference>
<keyword evidence="4" id="KW-1185">Reference proteome</keyword>
<evidence type="ECO:0000313" key="4">
    <source>
        <dbReference type="Proteomes" id="UP001361239"/>
    </source>
</evidence>
<dbReference type="SUPFAM" id="SSF52980">
    <property type="entry name" value="Restriction endonuclease-like"/>
    <property type="match status" value="1"/>
</dbReference>
<dbReference type="Proteomes" id="UP001361239">
    <property type="component" value="Unassembled WGS sequence"/>
</dbReference>
<feature type="domain" description="DUF559" evidence="2">
    <location>
        <begin position="11"/>
        <end position="107"/>
    </location>
</feature>
<protein>
    <submittedName>
        <fullName evidence="3">Endonuclease domain-containing protein</fullName>
    </submittedName>
</protein>
<dbReference type="Pfam" id="PF04480">
    <property type="entry name" value="DUF559"/>
    <property type="match status" value="1"/>
</dbReference>
<dbReference type="RefSeq" id="WP_339585326.1">
    <property type="nucleotide sequence ID" value="NZ_JBBHJZ010000001.1"/>
</dbReference>
<dbReference type="PANTHER" id="PTHR38590">
    <property type="entry name" value="BLL0828 PROTEIN"/>
    <property type="match status" value="1"/>
</dbReference>
<organism evidence="3 4">
    <name type="scientific">Novosphingobium anseongense</name>
    <dbReference type="NCBI Taxonomy" id="3133436"/>
    <lineage>
        <taxon>Bacteria</taxon>
        <taxon>Pseudomonadati</taxon>
        <taxon>Pseudomonadota</taxon>
        <taxon>Alphaproteobacteria</taxon>
        <taxon>Sphingomonadales</taxon>
        <taxon>Sphingomonadaceae</taxon>
        <taxon>Novosphingobium</taxon>
    </lineage>
</organism>
<reference evidence="3 4" key="1">
    <citation type="submission" date="2024-03" db="EMBL/GenBank/DDBJ databases">
        <authorList>
            <person name="Jo J.-H."/>
        </authorList>
    </citation>
    <scope>NUCLEOTIDE SEQUENCE [LARGE SCALE GENOMIC DNA]</scope>
    <source>
        <strain evidence="3 4">PS1R-30</strain>
    </source>
</reference>
<gene>
    <name evidence="3" type="ORF">WG901_01890</name>
</gene>
<feature type="region of interest" description="Disordered" evidence="1">
    <location>
        <begin position="1"/>
        <end position="20"/>
    </location>
</feature>
<name>A0ABU8RQK1_9SPHN</name>
<comment type="caution">
    <text evidence="3">The sequence shown here is derived from an EMBL/GenBank/DDBJ whole genome shotgun (WGS) entry which is preliminary data.</text>
</comment>
<dbReference type="CDD" id="cd01038">
    <property type="entry name" value="Endonuclease_DUF559"/>
    <property type="match status" value="1"/>
</dbReference>
<keyword evidence="3" id="KW-0540">Nuclease</keyword>
<dbReference type="PANTHER" id="PTHR38590:SF1">
    <property type="entry name" value="BLL0828 PROTEIN"/>
    <property type="match status" value="1"/>
</dbReference>
<dbReference type="EMBL" id="JBBHJZ010000001">
    <property type="protein sequence ID" value="MEJ5975371.1"/>
    <property type="molecule type" value="Genomic_DNA"/>
</dbReference>
<sequence>MKKHPPAISVSRARNLRRNPTEAEKRMWRLLKENFPTAHFRREVPIRHYIADFASHQLKVVIEIDGGQHTPESDAPRSAAIATEGYRVIRFWNNDVLENGDGCMMRLAQFFSHSNAPA</sequence>